<evidence type="ECO:0000256" key="1">
    <source>
        <dbReference type="ARBA" id="ARBA00004418"/>
    </source>
</evidence>
<feature type="binding site" description="covalent" evidence="8">
    <location>
        <position position="151"/>
    </location>
    <ligand>
        <name>heme c</name>
        <dbReference type="ChEBI" id="CHEBI:61717"/>
        <label>2</label>
    </ligand>
</feature>
<keyword evidence="7 9" id="KW-0408">Iron</keyword>
<keyword evidence="5" id="KW-0574">Periplasm</keyword>
<evidence type="ECO:0000256" key="3">
    <source>
        <dbReference type="ARBA" id="ARBA00022617"/>
    </source>
</evidence>
<gene>
    <name evidence="12" type="ORF">DSYM_04940</name>
</gene>
<feature type="binding site" description="axial binding residue" evidence="9">
    <location>
        <position position="194"/>
    </location>
    <ligand>
        <name>heme c</name>
        <dbReference type="ChEBI" id="CHEBI:61717"/>
        <label>2</label>
    </ligand>
    <ligandPart>
        <name>Fe</name>
        <dbReference type="ChEBI" id="CHEBI:18248"/>
    </ligandPart>
</feature>
<dbReference type="GO" id="GO:0005506">
    <property type="term" value="F:iron ion binding"/>
    <property type="evidence" value="ECO:0007669"/>
    <property type="project" value="InterPro"/>
</dbReference>
<feature type="binding site" description="covalent" evidence="8">
    <location>
        <position position="50"/>
    </location>
    <ligand>
        <name>heme c</name>
        <dbReference type="ChEBI" id="CHEBI:61717"/>
        <label>1</label>
    </ligand>
</feature>
<evidence type="ECO:0000256" key="2">
    <source>
        <dbReference type="ARBA" id="ARBA00022448"/>
    </source>
</evidence>
<keyword evidence="4 9" id="KW-0479">Metal-binding</keyword>
<dbReference type="InterPro" id="IPR050597">
    <property type="entry name" value="Cytochrome_c_Oxidase_Subunit"/>
</dbReference>
<dbReference type="PANTHER" id="PTHR33751:SF9">
    <property type="entry name" value="CYTOCHROME C4"/>
    <property type="match status" value="1"/>
</dbReference>
<dbReference type="Gene3D" id="1.10.760.10">
    <property type="entry name" value="Cytochrome c-like domain"/>
    <property type="match status" value="2"/>
</dbReference>
<keyword evidence="6" id="KW-0249">Electron transport</keyword>
<evidence type="ECO:0000259" key="11">
    <source>
        <dbReference type="PROSITE" id="PS51007"/>
    </source>
</evidence>
<dbReference type="GO" id="GO:0042597">
    <property type="term" value="C:periplasmic space"/>
    <property type="evidence" value="ECO:0007669"/>
    <property type="project" value="UniProtKB-SubCell"/>
</dbReference>
<dbReference type="EMBL" id="AP021857">
    <property type="protein sequence ID" value="BBO19795.1"/>
    <property type="molecule type" value="Genomic_DNA"/>
</dbReference>
<dbReference type="InterPro" id="IPR024167">
    <property type="entry name" value="Cytochrome_c4-like"/>
</dbReference>
<feature type="domain" description="Cytochrome c" evidence="11">
    <location>
        <begin position="34"/>
        <end position="118"/>
    </location>
</feature>
<dbReference type="PROSITE" id="PS51007">
    <property type="entry name" value="CYTC"/>
    <property type="match status" value="2"/>
</dbReference>
<comment type="PTM">
    <text evidence="8">Binds 2 heme c groups covalently per subunit.</text>
</comment>
<evidence type="ECO:0000313" key="12">
    <source>
        <dbReference type="EMBL" id="BBO19795.1"/>
    </source>
</evidence>
<sequence>MVHRFVALSMTLAFAAAAQATDKPASAETAAPKADAGKGRQVASQICAACHNADGNSSVSANPKLAGQHADYLYKQLKNFKADGGKPAERNSAVMAGMVAALSDQDMKNVAAWYASQIQKGEQAKTPALETAQKLYRAGDAARGLPACAACHGPAGAGIPAQYPRIGGQFAEYTETQLKAFRAGERGNDPNRMMRAVTAKMSDTEIKAVADFVAGLR</sequence>
<name>A0A809R663_9PROT</name>
<evidence type="ECO:0000256" key="7">
    <source>
        <dbReference type="ARBA" id="ARBA00023004"/>
    </source>
</evidence>
<keyword evidence="10" id="KW-0732">Signal</keyword>
<evidence type="ECO:0000256" key="8">
    <source>
        <dbReference type="PIRSR" id="PIRSR000005-1"/>
    </source>
</evidence>
<dbReference type="Pfam" id="PF00034">
    <property type="entry name" value="Cytochrom_C"/>
    <property type="match status" value="2"/>
</dbReference>
<feature type="binding site" description="axial binding residue" evidence="9">
    <location>
        <position position="51"/>
    </location>
    <ligand>
        <name>heme c</name>
        <dbReference type="ChEBI" id="CHEBI:61717"/>
        <label>1</label>
    </ligand>
    <ligandPart>
        <name>Fe</name>
        <dbReference type="ChEBI" id="CHEBI:18248"/>
    </ligandPart>
</feature>
<evidence type="ECO:0000313" key="13">
    <source>
        <dbReference type="Proteomes" id="UP000662914"/>
    </source>
</evidence>
<dbReference type="GO" id="GO:0020037">
    <property type="term" value="F:heme binding"/>
    <property type="evidence" value="ECO:0007669"/>
    <property type="project" value="InterPro"/>
</dbReference>
<dbReference type="InterPro" id="IPR009056">
    <property type="entry name" value="Cyt_c-like_dom"/>
</dbReference>
<dbReference type="PIRSF" id="PIRSF000005">
    <property type="entry name" value="Cytochrome_c4"/>
    <property type="match status" value="1"/>
</dbReference>
<feature type="domain" description="Cytochrome c" evidence="11">
    <location>
        <begin position="116"/>
        <end position="217"/>
    </location>
</feature>
<reference evidence="12" key="1">
    <citation type="journal article" name="DNA Res.">
        <title>The physiological potential of anammox bacteria as revealed by their core genome structure.</title>
        <authorList>
            <person name="Okubo T."/>
            <person name="Toyoda A."/>
            <person name="Fukuhara K."/>
            <person name="Uchiyama I."/>
            <person name="Harigaya Y."/>
            <person name="Kuroiwa M."/>
            <person name="Suzuki T."/>
            <person name="Murakami Y."/>
            <person name="Suwa Y."/>
            <person name="Takami H."/>
        </authorList>
    </citation>
    <scope>NUCLEOTIDE SEQUENCE</scope>
    <source>
        <strain evidence="12">317325-3</strain>
    </source>
</reference>
<accession>A0A809R663</accession>
<dbReference type="AlphaFoldDB" id="A0A809R663"/>
<feature type="signal peptide" evidence="10">
    <location>
        <begin position="1"/>
        <end position="20"/>
    </location>
</feature>
<protein>
    <submittedName>
        <fullName evidence="12">Cytochrome c4</fullName>
    </submittedName>
</protein>
<dbReference type="KEGG" id="ddz:DSYM_04940"/>
<evidence type="ECO:0000256" key="6">
    <source>
        <dbReference type="ARBA" id="ARBA00022982"/>
    </source>
</evidence>
<feature type="binding site" description="covalent" evidence="8">
    <location>
        <position position="148"/>
    </location>
    <ligand>
        <name>heme c</name>
        <dbReference type="ChEBI" id="CHEBI:61717"/>
        <label>2</label>
    </ligand>
</feature>
<dbReference type="GO" id="GO:0009055">
    <property type="term" value="F:electron transfer activity"/>
    <property type="evidence" value="ECO:0007669"/>
    <property type="project" value="InterPro"/>
</dbReference>
<organism evidence="12 13">
    <name type="scientific">Candidatus Desulfobacillus denitrificans</name>
    <dbReference type="NCBI Taxonomy" id="2608985"/>
    <lineage>
        <taxon>Bacteria</taxon>
        <taxon>Pseudomonadati</taxon>
        <taxon>Pseudomonadota</taxon>
        <taxon>Betaproteobacteria</taxon>
        <taxon>Candidatus Desulfobacillus</taxon>
    </lineage>
</organism>
<dbReference type="Proteomes" id="UP000662914">
    <property type="component" value="Chromosome"/>
</dbReference>
<feature type="binding site" description="axial binding residue" evidence="9">
    <location>
        <position position="152"/>
    </location>
    <ligand>
        <name>heme c</name>
        <dbReference type="ChEBI" id="CHEBI:61717"/>
        <label>2</label>
    </ligand>
    <ligandPart>
        <name>Fe</name>
        <dbReference type="ChEBI" id="CHEBI:18248"/>
    </ligandPart>
</feature>
<keyword evidence="2" id="KW-0813">Transport</keyword>
<comment type="subcellular location">
    <subcellularLocation>
        <location evidence="1">Periplasm</location>
    </subcellularLocation>
</comment>
<evidence type="ECO:0000256" key="10">
    <source>
        <dbReference type="SAM" id="SignalP"/>
    </source>
</evidence>
<dbReference type="InterPro" id="IPR036909">
    <property type="entry name" value="Cyt_c-like_dom_sf"/>
</dbReference>
<feature type="binding site" description="axial binding residue" evidence="9">
    <location>
        <position position="95"/>
    </location>
    <ligand>
        <name>heme c</name>
        <dbReference type="ChEBI" id="CHEBI:61717"/>
        <label>1</label>
    </ligand>
    <ligandPart>
        <name>Fe</name>
        <dbReference type="ChEBI" id="CHEBI:18248"/>
    </ligandPart>
</feature>
<feature type="binding site" description="covalent" evidence="8">
    <location>
        <position position="47"/>
    </location>
    <ligand>
        <name>heme c</name>
        <dbReference type="ChEBI" id="CHEBI:61717"/>
        <label>1</label>
    </ligand>
</feature>
<evidence type="ECO:0000256" key="5">
    <source>
        <dbReference type="ARBA" id="ARBA00022764"/>
    </source>
</evidence>
<evidence type="ECO:0000256" key="4">
    <source>
        <dbReference type="ARBA" id="ARBA00022723"/>
    </source>
</evidence>
<feature type="chain" id="PRO_5035186789" evidence="10">
    <location>
        <begin position="21"/>
        <end position="217"/>
    </location>
</feature>
<proteinExistence type="predicted"/>
<dbReference type="SUPFAM" id="SSF46626">
    <property type="entry name" value="Cytochrome c"/>
    <property type="match status" value="2"/>
</dbReference>
<dbReference type="PANTHER" id="PTHR33751">
    <property type="entry name" value="CBB3-TYPE CYTOCHROME C OXIDASE SUBUNIT FIXP"/>
    <property type="match status" value="1"/>
</dbReference>
<keyword evidence="3 8" id="KW-0349">Heme</keyword>
<evidence type="ECO:0000256" key="9">
    <source>
        <dbReference type="PIRSR" id="PIRSR000005-2"/>
    </source>
</evidence>